<comment type="caution">
    <text evidence="1">The sequence shown here is derived from an EMBL/GenBank/DDBJ whole genome shotgun (WGS) entry which is preliminary data.</text>
</comment>
<evidence type="ECO:0000313" key="1">
    <source>
        <dbReference type="EMBL" id="SIT37191.1"/>
    </source>
</evidence>
<gene>
    <name evidence="1" type="ORF">BN2476_110150</name>
</gene>
<accession>A0A1N7RPX9</accession>
<dbReference type="Proteomes" id="UP000195569">
    <property type="component" value="Unassembled WGS sequence"/>
</dbReference>
<dbReference type="EMBL" id="CYGY02000011">
    <property type="protein sequence ID" value="SIT37191.1"/>
    <property type="molecule type" value="Genomic_DNA"/>
</dbReference>
<evidence type="ECO:0000313" key="2">
    <source>
        <dbReference type="Proteomes" id="UP000195569"/>
    </source>
</evidence>
<name>A0A1N7RPX9_9BURK</name>
<proteinExistence type="predicted"/>
<dbReference type="AlphaFoldDB" id="A0A1N7RPX9"/>
<reference evidence="1" key="1">
    <citation type="submission" date="2016-12" db="EMBL/GenBank/DDBJ databases">
        <authorList>
            <person name="Moulin L."/>
        </authorList>
    </citation>
    <scope>NUCLEOTIDE SEQUENCE [LARGE SCALE GENOMIC DNA]</scope>
    <source>
        <strain evidence="1">STM 7183</strain>
    </source>
</reference>
<protein>
    <submittedName>
        <fullName evidence="1">Uncharacterized protein</fullName>
    </submittedName>
</protein>
<keyword evidence="2" id="KW-1185">Reference proteome</keyword>
<organism evidence="1 2">
    <name type="scientific">Paraburkholderia piptadeniae</name>
    <dbReference type="NCBI Taxonomy" id="1701573"/>
    <lineage>
        <taxon>Bacteria</taxon>
        <taxon>Pseudomonadati</taxon>
        <taxon>Pseudomonadota</taxon>
        <taxon>Betaproteobacteria</taxon>
        <taxon>Burkholderiales</taxon>
        <taxon>Burkholderiaceae</taxon>
        <taxon>Paraburkholderia</taxon>
    </lineage>
</organism>
<sequence length="64" mass="6921">MGEWVYRRCASLIAKHASPGTRTERYDCTAETSGIALTKYRSASLFIVIAHTLVAGTISSKESG</sequence>